<evidence type="ECO:0000313" key="3">
    <source>
        <dbReference type="Proteomes" id="UP001499884"/>
    </source>
</evidence>
<keyword evidence="3" id="KW-1185">Reference proteome</keyword>
<organism evidence="2 3">
    <name type="scientific">Streptomyces tremellae</name>
    <dbReference type="NCBI Taxonomy" id="1124239"/>
    <lineage>
        <taxon>Bacteria</taxon>
        <taxon>Bacillati</taxon>
        <taxon>Actinomycetota</taxon>
        <taxon>Actinomycetes</taxon>
        <taxon>Kitasatosporales</taxon>
        <taxon>Streptomycetaceae</taxon>
        <taxon>Streptomyces</taxon>
    </lineage>
</organism>
<evidence type="ECO:0008006" key="4">
    <source>
        <dbReference type="Google" id="ProtNLM"/>
    </source>
</evidence>
<gene>
    <name evidence="2" type="ORF">GCM10023082_33940</name>
</gene>
<protein>
    <recommendedName>
        <fullName evidence="4">SseB protein N-terminal domain-containing protein</fullName>
    </recommendedName>
</protein>
<comment type="caution">
    <text evidence="2">The sequence shown here is derived from an EMBL/GenBank/DDBJ whole genome shotgun (WGS) entry which is preliminary data.</text>
</comment>
<feature type="region of interest" description="Disordered" evidence="1">
    <location>
        <begin position="36"/>
        <end position="56"/>
    </location>
</feature>
<sequence>MSEDGNEAARHGRDRSGLRLADVAKMAAGTEATAARLGAGASHGEETAAPPEHREPWPVPVANVAAEPAVDVASRRRAFAEMLGKFRRTAVLVPLGEGGVTEDERGFLTADLNGFRFILAFSDEQALARYAVARGGAAREWAYQSVLGARLLDVAVPAAGVPCGVALDCADGQDGMVFPPVRGIVPDAVAVDIDVDGDDPGGAA</sequence>
<feature type="compositionally biased region" description="Basic and acidic residues" evidence="1">
    <location>
        <begin position="43"/>
        <end position="56"/>
    </location>
</feature>
<dbReference type="Proteomes" id="UP001499884">
    <property type="component" value="Unassembled WGS sequence"/>
</dbReference>
<name>A0ABP7F8V0_9ACTN</name>
<dbReference type="EMBL" id="BAABEP010000021">
    <property type="protein sequence ID" value="GAA3733813.1"/>
    <property type="molecule type" value="Genomic_DNA"/>
</dbReference>
<evidence type="ECO:0000256" key="1">
    <source>
        <dbReference type="SAM" id="MobiDB-lite"/>
    </source>
</evidence>
<accession>A0ABP7F8V0</accession>
<dbReference type="RefSeq" id="WP_345647610.1">
    <property type="nucleotide sequence ID" value="NZ_BAABEP010000021.1"/>
</dbReference>
<evidence type="ECO:0000313" key="2">
    <source>
        <dbReference type="EMBL" id="GAA3733813.1"/>
    </source>
</evidence>
<reference evidence="3" key="1">
    <citation type="journal article" date="2019" name="Int. J. Syst. Evol. Microbiol.">
        <title>The Global Catalogue of Microorganisms (GCM) 10K type strain sequencing project: providing services to taxonomists for standard genome sequencing and annotation.</title>
        <authorList>
            <consortium name="The Broad Institute Genomics Platform"/>
            <consortium name="The Broad Institute Genome Sequencing Center for Infectious Disease"/>
            <person name="Wu L."/>
            <person name="Ma J."/>
        </authorList>
    </citation>
    <scope>NUCLEOTIDE SEQUENCE [LARGE SCALE GENOMIC DNA]</scope>
    <source>
        <strain evidence="3">JCM 30846</strain>
    </source>
</reference>
<proteinExistence type="predicted"/>